<accession>A0ABV4DQ73</accession>
<reference evidence="1 2" key="1">
    <citation type="submission" date="2024-03" db="EMBL/GenBank/DDBJ databases">
        <title>Mouse gut bacterial collection (mGBC) of GemPharmatech.</title>
        <authorList>
            <person name="He Y."/>
            <person name="Dong L."/>
            <person name="Wu D."/>
            <person name="Gao X."/>
            <person name="Lin Z."/>
        </authorList>
    </citation>
    <scope>NUCLEOTIDE SEQUENCE [LARGE SCALE GENOMIC DNA]</scope>
    <source>
        <strain evidence="1 2">15-30</strain>
    </source>
</reference>
<dbReference type="InterPro" id="IPR018597">
    <property type="entry name" value="Phage_Tuc2009_YjcQ"/>
</dbReference>
<organism evidence="1 2">
    <name type="scientific">Ligilactobacillus faecis</name>
    <dbReference type="NCBI Taxonomy" id="762833"/>
    <lineage>
        <taxon>Bacteria</taxon>
        <taxon>Bacillati</taxon>
        <taxon>Bacillota</taxon>
        <taxon>Bacilli</taxon>
        <taxon>Lactobacillales</taxon>
        <taxon>Lactobacillaceae</taxon>
        <taxon>Ligilactobacillus</taxon>
    </lineage>
</organism>
<dbReference type="Pfam" id="PF09639">
    <property type="entry name" value="YjcQ"/>
    <property type="match status" value="1"/>
</dbReference>
<dbReference type="Proteomes" id="UP001565236">
    <property type="component" value="Unassembled WGS sequence"/>
</dbReference>
<sequence length="48" mass="5532">MVMSTMLGLGTHLIIREIGTLPQYLEENSLMQKAYKVVKEARDWLPLI</sequence>
<evidence type="ECO:0000313" key="2">
    <source>
        <dbReference type="Proteomes" id="UP001565236"/>
    </source>
</evidence>
<name>A0ABV4DQ73_9LACO</name>
<evidence type="ECO:0000313" key="1">
    <source>
        <dbReference type="EMBL" id="MEY8662616.1"/>
    </source>
</evidence>
<comment type="caution">
    <text evidence="1">The sequence shown here is derived from an EMBL/GenBank/DDBJ whole genome shotgun (WGS) entry which is preliminary data.</text>
</comment>
<protein>
    <submittedName>
        <fullName evidence="1">YjcQ family protein</fullName>
    </submittedName>
</protein>
<proteinExistence type="predicted"/>
<keyword evidence="2" id="KW-1185">Reference proteome</keyword>
<dbReference type="RefSeq" id="WP_369942300.1">
    <property type="nucleotide sequence ID" value="NZ_JBCLUF010000023.1"/>
</dbReference>
<gene>
    <name evidence="1" type="ORF">AALT52_06935</name>
</gene>
<dbReference type="EMBL" id="JBCLUF010000023">
    <property type="protein sequence ID" value="MEY8662616.1"/>
    <property type="molecule type" value="Genomic_DNA"/>
</dbReference>